<feature type="region of interest" description="Disordered" evidence="2">
    <location>
        <begin position="1036"/>
        <end position="1066"/>
    </location>
</feature>
<feature type="compositionally biased region" description="Basic and acidic residues" evidence="2">
    <location>
        <begin position="139"/>
        <end position="151"/>
    </location>
</feature>
<feature type="coiled-coil region" evidence="1">
    <location>
        <begin position="256"/>
        <end position="303"/>
    </location>
</feature>
<feature type="compositionally biased region" description="Basic and acidic residues" evidence="2">
    <location>
        <begin position="693"/>
        <end position="702"/>
    </location>
</feature>
<feature type="region of interest" description="Disordered" evidence="2">
    <location>
        <begin position="447"/>
        <end position="492"/>
    </location>
</feature>
<evidence type="ECO:0000256" key="2">
    <source>
        <dbReference type="SAM" id="MobiDB-lite"/>
    </source>
</evidence>
<evidence type="ECO:0000313" key="5">
    <source>
        <dbReference type="Proteomes" id="UP000194127"/>
    </source>
</evidence>
<sequence length="1066" mass="118361">MPFYSRRSKVPSSPDTPSTSSQTRSSLSPLSARNEAPPREQQYLEHRPSIMAGASEGQPPLPPRGILRQPPSLSSASSSRPGDAVVPPSPTTRSNTPRHSETMGTTKRASLPMLSAGNSRFDKRFSLPATQLSAVGDTHSAHLEDDRDDHMSAPLTPLLHPKVRSVRIADNESDRLARACGQLPASLTSTRPRSTSCTVPSSAQRDGGDELSNRGREKQRRASTGLARPRSRSLSRCPLDRSEKPPPPPYQPPEPFEALRELNVLLQRENQRLEDYIEVEDFLQEKEKEAEARQKRLERIARGEVEHRRDEDAKATVRPRVFGAPLSDALDRSSMPIVIGGQQHEIPTVVHACIEELYRTGIYQNDLFRALPDRARLVELVRTFDDMPSGSAASPTSVLRHASMADVCALLSSFVTSLPNALLDRTIHNALWTWCVRPAVARDDAKREQEMKAEMERYAKAPPKMWRKRSQSEPKTPPSASATPQSHKTPDELRREMIEKERPQVAIARLVLQLIPVENLSLLAYLCAFFTQIPLCPDNGLTFEDIARIFGNRLLGGPSKNAARVLMVWLLNRWSRISAGLFDIEDGVSTKAQKNRETSKPMYSARRPPTPAELDPPKDEDYVAPDEDALYGGYMRDFHLESPSQSRTGRPYSSSVSSQGSSSTYASTAQSELGDTYPFGGSLPYDSGMTLPRRTEHGDRPRASSIPQDRLLRVIEEHEDHQTGRPREFFIPRTPFTAHGSSDEQEFLQKNDFFRADPMRRTRTSDSVYSSEETDEGGYFGDLEPSILRPKTSSSIPRPEFQGDMDASAGYADRRASTPGLPLIKDELSSALERILELERELRVRSQDTEHDAFEPLHPNTDTDGFPAGPPVTSELARTWQGDTGSPNIEQDVVSVKRELNAALSERDDAPVSRTEADALIDSGRIIVATLRQHHFSRAEPAWISYPILEMSRIRRRAWGTPASAVSNTFCRPYHSRSASLAAYSTASTVVINTSETTTVTRTRYVYTTTTETVPTTITSTTTSYSTTVTESVTDTETDTVLTTTGTSTTSSPTGYAPYAPYSPYQ</sequence>
<dbReference type="InterPro" id="IPR000198">
    <property type="entry name" value="RhoGAP_dom"/>
</dbReference>
<dbReference type="GO" id="GO:0007165">
    <property type="term" value="P:signal transduction"/>
    <property type="evidence" value="ECO:0007669"/>
    <property type="project" value="InterPro"/>
</dbReference>
<reference evidence="4 5" key="1">
    <citation type="submission" date="2017-04" db="EMBL/GenBank/DDBJ databases">
        <title>Genome Sequence of the Model Brown-Rot Fungus Postia placenta SB12.</title>
        <authorList>
            <consortium name="DOE Joint Genome Institute"/>
            <person name="Gaskell J."/>
            <person name="Kersten P."/>
            <person name="Larrondo L.F."/>
            <person name="Canessa P."/>
            <person name="Martinez D."/>
            <person name="Hibbett D."/>
            <person name="Schmoll M."/>
            <person name="Kubicek C.P."/>
            <person name="Martinez A.T."/>
            <person name="Yadav J."/>
            <person name="Master E."/>
            <person name="Magnuson J.K."/>
            <person name="James T."/>
            <person name="Yaver D."/>
            <person name="Berka R."/>
            <person name="Labutti K."/>
            <person name="Lipzen A."/>
            <person name="Aerts A."/>
            <person name="Barry K."/>
            <person name="Henrissat B."/>
            <person name="Blanchette R."/>
            <person name="Grigoriev I."/>
            <person name="Cullen D."/>
        </authorList>
    </citation>
    <scope>NUCLEOTIDE SEQUENCE [LARGE SCALE GENOMIC DNA]</scope>
    <source>
        <strain evidence="4 5">MAD-698-R-SB12</strain>
    </source>
</reference>
<evidence type="ECO:0000256" key="1">
    <source>
        <dbReference type="SAM" id="Coils"/>
    </source>
</evidence>
<proteinExistence type="predicted"/>
<feature type="region of interest" description="Disordered" evidence="2">
    <location>
        <begin position="590"/>
        <end position="625"/>
    </location>
</feature>
<dbReference type="Proteomes" id="UP000194127">
    <property type="component" value="Unassembled WGS sequence"/>
</dbReference>
<dbReference type="RefSeq" id="XP_024338194.1">
    <property type="nucleotide sequence ID" value="XM_024485802.1"/>
</dbReference>
<feature type="compositionally biased region" description="Basic and acidic residues" evidence="2">
    <location>
        <begin position="36"/>
        <end position="48"/>
    </location>
</feature>
<organism evidence="4 5">
    <name type="scientific">Postia placenta MAD-698-R-SB12</name>
    <dbReference type="NCBI Taxonomy" id="670580"/>
    <lineage>
        <taxon>Eukaryota</taxon>
        <taxon>Fungi</taxon>
        <taxon>Dikarya</taxon>
        <taxon>Basidiomycota</taxon>
        <taxon>Agaricomycotina</taxon>
        <taxon>Agaricomycetes</taxon>
        <taxon>Polyporales</taxon>
        <taxon>Adustoporiaceae</taxon>
        <taxon>Rhodonia</taxon>
    </lineage>
</organism>
<feature type="region of interest" description="Disordered" evidence="2">
    <location>
        <begin position="183"/>
        <end position="255"/>
    </location>
</feature>
<dbReference type="EMBL" id="KZ110598">
    <property type="protein sequence ID" value="OSX61400.1"/>
    <property type="molecule type" value="Genomic_DNA"/>
</dbReference>
<feature type="region of interest" description="Disordered" evidence="2">
    <location>
        <begin position="130"/>
        <end position="158"/>
    </location>
</feature>
<dbReference type="OrthoDB" id="79452at2759"/>
<evidence type="ECO:0000313" key="4">
    <source>
        <dbReference type="EMBL" id="OSX61400.1"/>
    </source>
</evidence>
<feature type="region of interest" description="Disordered" evidence="2">
    <location>
        <begin position="640"/>
        <end position="708"/>
    </location>
</feature>
<feature type="compositionally biased region" description="Pro residues" evidence="2">
    <location>
        <begin position="245"/>
        <end position="255"/>
    </location>
</feature>
<dbReference type="AlphaFoldDB" id="A0A1X6MYS4"/>
<dbReference type="SUPFAM" id="SSF48350">
    <property type="entry name" value="GTPase activation domain, GAP"/>
    <property type="match status" value="1"/>
</dbReference>
<feature type="compositionally biased region" description="Low complexity" evidence="2">
    <location>
        <begin position="652"/>
        <end position="671"/>
    </location>
</feature>
<feature type="compositionally biased region" description="Low complexity" evidence="2">
    <location>
        <begin position="1036"/>
        <end position="1056"/>
    </location>
</feature>
<dbReference type="InterPro" id="IPR008936">
    <property type="entry name" value="Rho_GTPase_activation_prot"/>
</dbReference>
<feature type="compositionally biased region" description="Basic and acidic residues" evidence="2">
    <location>
        <begin position="447"/>
        <end position="459"/>
    </location>
</feature>
<keyword evidence="5" id="KW-1185">Reference proteome</keyword>
<accession>A0A1X6MYS4</accession>
<gene>
    <name evidence="4" type="ORF">POSPLADRAFT_1145441</name>
</gene>
<dbReference type="PROSITE" id="PS50238">
    <property type="entry name" value="RHOGAP"/>
    <property type="match status" value="1"/>
</dbReference>
<dbReference type="SMART" id="SM00324">
    <property type="entry name" value="RhoGAP"/>
    <property type="match status" value="1"/>
</dbReference>
<dbReference type="GeneID" id="36330751"/>
<keyword evidence="1" id="KW-0175">Coiled coil</keyword>
<feature type="compositionally biased region" description="Low complexity" evidence="2">
    <location>
        <begin position="11"/>
        <end position="31"/>
    </location>
</feature>
<feature type="compositionally biased region" description="Polar residues" evidence="2">
    <location>
        <begin position="478"/>
        <end position="487"/>
    </location>
</feature>
<name>A0A1X6MYS4_9APHY</name>
<feature type="domain" description="Rho-GAP" evidence="3">
    <location>
        <begin position="324"/>
        <end position="589"/>
    </location>
</feature>
<dbReference type="Gene3D" id="1.10.555.10">
    <property type="entry name" value="Rho GTPase activation protein"/>
    <property type="match status" value="1"/>
</dbReference>
<evidence type="ECO:0000259" key="3">
    <source>
        <dbReference type="PROSITE" id="PS50238"/>
    </source>
</evidence>
<dbReference type="STRING" id="670580.A0A1X6MYS4"/>
<protein>
    <recommendedName>
        <fullName evidence="3">Rho-GAP domain-containing protein</fullName>
    </recommendedName>
</protein>
<feature type="compositionally biased region" description="Basic and acidic residues" evidence="2">
    <location>
        <begin position="206"/>
        <end position="216"/>
    </location>
</feature>
<feature type="region of interest" description="Disordered" evidence="2">
    <location>
        <begin position="1"/>
        <end position="117"/>
    </location>
</feature>
<feature type="compositionally biased region" description="Polar residues" evidence="2">
    <location>
        <begin position="185"/>
        <end position="204"/>
    </location>
</feature>
<dbReference type="Pfam" id="PF00620">
    <property type="entry name" value="RhoGAP"/>
    <property type="match status" value="1"/>
</dbReference>
<feature type="region of interest" description="Disordered" evidence="2">
    <location>
        <begin position="764"/>
        <end position="801"/>
    </location>
</feature>